<dbReference type="PANTHER" id="PTHR31873">
    <property type="entry name" value="L-ASPARTATE DEHYDROGENASE-RELATED"/>
    <property type="match status" value="1"/>
</dbReference>
<dbReference type="SUPFAM" id="SSF55347">
    <property type="entry name" value="Glyceraldehyde-3-phosphate dehydrogenase-like, C-terminal domain"/>
    <property type="match status" value="1"/>
</dbReference>
<dbReference type="Proteomes" id="UP000323380">
    <property type="component" value="Unassembled WGS sequence"/>
</dbReference>
<reference evidence="4 5" key="1">
    <citation type="submission" date="2019-08" db="EMBL/GenBank/DDBJ databases">
        <title>Actinomadura sp. nov. CYP1-5 isolated from mountain soil.</title>
        <authorList>
            <person name="Songsumanus A."/>
            <person name="Kuncharoen N."/>
            <person name="Kudo T."/>
            <person name="Yuki M."/>
            <person name="Igarashi Y."/>
            <person name="Tanasupawat S."/>
        </authorList>
    </citation>
    <scope>NUCLEOTIDE SEQUENCE [LARGE SCALE GENOMIC DNA]</scope>
    <source>
        <strain evidence="4 5">JCM 14158</strain>
    </source>
</reference>
<feature type="domain" description="Aspartate dehydrogenase" evidence="2">
    <location>
        <begin position="157"/>
        <end position="243"/>
    </location>
</feature>
<evidence type="ECO:0000259" key="3">
    <source>
        <dbReference type="Pfam" id="PF03447"/>
    </source>
</evidence>
<dbReference type="Pfam" id="PF03447">
    <property type="entry name" value="NAD_binding_3"/>
    <property type="match status" value="1"/>
</dbReference>
<organism evidence="4 5">
    <name type="scientific">Actinomadura chibensis</name>
    <dbReference type="NCBI Taxonomy" id="392828"/>
    <lineage>
        <taxon>Bacteria</taxon>
        <taxon>Bacillati</taxon>
        <taxon>Actinomycetota</taxon>
        <taxon>Actinomycetes</taxon>
        <taxon>Streptosporangiales</taxon>
        <taxon>Thermomonosporaceae</taxon>
        <taxon>Actinomadura</taxon>
    </lineage>
</organism>
<evidence type="ECO:0000313" key="5">
    <source>
        <dbReference type="Proteomes" id="UP000323380"/>
    </source>
</evidence>
<dbReference type="EMBL" id="VSFG01000001">
    <property type="protein sequence ID" value="TYB49872.1"/>
    <property type="molecule type" value="Genomic_DNA"/>
</dbReference>
<dbReference type="PANTHER" id="PTHR31873:SF6">
    <property type="entry name" value="ASPARTATE DEHYDROGENASE DOMAIN-CONTAINING PROTEIN"/>
    <property type="match status" value="1"/>
</dbReference>
<sequence>MAVIGAGAIGSAVLAALREGRLPGVEPVAVVDGRPVPGAGVPQVDLATALDRADAVVECAGQAVVARSAAAILDHGVDLLVTSIGALCDPAVADAVAAAGPGRLLLTSGAAGGLDILSAAAAQAPLTRVAVTTTKLPATLVQPWMDESAAARLRGADRPVEVFTGGAREAARLFPRSLNLAATVGWAVGDLDLVEVRLTADPAAALTRHLIEAEGPGGVYRFEIRNRPSAENPRTSGVVPHAVLRSLAALVGRPTGVI</sequence>
<dbReference type="GO" id="GO:0033735">
    <property type="term" value="F:aspartate dehydrogenase [NAD(P)+] activity"/>
    <property type="evidence" value="ECO:0007669"/>
    <property type="project" value="InterPro"/>
</dbReference>
<dbReference type="InterPro" id="IPR011182">
    <property type="entry name" value="L-Asp_DH"/>
</dbReference>
<dbReference type="AlphaFoldDB" id="A0A5D0NZU1"/>
<dbReference type="Pfam" id="PF01958">
    <property type="entry name" value="Asp_DH_C"/>
    <property type="match status" value="1"/>
</dbReference>
<gene>
    <name evidence="4" type="ORF">FXF69_02850</name>
</gene>
<dbReference type="InterPro" id="IPR036291">
    <property type="entry name" value="NAD(P)-bd_dom_sf"/>
</dbReference>
<dbReference type="InterPro" id="IPR005106">
    <property type="entry name" value="Asp/hSer_DH_NAD-bd"/>
</dbReference>
<comment type="caution">
    <text evidence="4">The sequence shown here is derived from an EMBL/GenBank/DDBJ whole genome shotgun (WGS) entry which is preliminary data.</text>
</comment>
<keyword evidence="5" id="KW-1185">Reference proteome</keyword>
<dbReference type="Gene3D" id="3.30.360.10">
    <property type="entry name" value="Dihydrodipicolinate Reductase, domain 2"/>
    <property type="match status" value="1"/>
</dbReference>
<evidence type="ECO:0000256" key="1">
    <source>
        <dbReference type="ARBA" id="ARBA00008331"/>
    </source>
</evidence>
<dbReference type="PIRSF" id="PIRSF005227">
    <property type="entry name" value="Asp_dh_NAD_syn"/>
    <property type="match status" value="1"/>
</dbReference>
<accession>A0A5D0NZU1</accession>
<comment type="similarity">
    <text evidence="1">Belongs to the L-aspartate dehydrogenase family.</text>
</comment>
<dbReference type="GO" id="GO:0050661">
    <property type="term" value="F:NADP binding"/>
    <property type="evidence" value="ECO:0007669"/>
    <property type="project" value="InterPro"/>
</dbReference>
<dbReference type="InterPro" id="IPR002811">
    <property type="entry name" value="Asp_DH"/>
</dbReference>
<evidence type="ECO:0000313" key="4">
    <source>
        <dbReference type="EMBL" id="TYB49872.1"/>
    </source>
</evidence>
<dbReference type="GO" id="GO:0009435">
    <property type="term" value="P:NAD+ biosynthetic process"/>
    <property type="evidence" value="ECO:0007669"/>
    <property type="project" value="InterPro"/>
</dbReference>
<dbReference type="SUPFAM" id="SSF51735">
    <property type="entry name" value="NAD(P)-binding Rossmann-fold domains"/>
    <property type="match status" value="1"/>
</dbReference>
<proteinExistence type="inferred from homology"/>
<name>A0A5D0NZU1_9ACTN</name>
<feature type="domain" description="Aspartate/homoserine dehydrogenase NAD-binding" evidence="3">
    <location>
        <begin position="5"/>
        <end position="96"/>
    </location>
</feature>
<evidence type="ECO:0000259" key="2">
    <source>
        <dbReference type="Pfam" id="PF01958"/>
    </source>
</evidence>
<dbReference type="Gene3D" id="3.40.50.720">
    <property type="entry name" value="NAD(P)-binding Rossmann-like Domain"/>
    <property type="match status" value="1"/>
</dbReference>
<protein>
    <submittedName>
        <fullName evidence="4">DUF108 domain-containing protein</fullName>
    </submittedName>
</protein>
<dbReference type="STRING" id="1220554.GCA_001552135_04235"/>